<dbReference type="Gene3D" id="3.30.420.10">
    <property type="entry name" value="Ribonuclease H-like superfamily/Ribonuclease H"/>
    <property type="match status" value="1"/>
</dbReference>
<dbReference type="SUPFAM" id="SSF53098">
    <property type="entry name" value="Ribonuclease H-like"/>
    <property type="match status" value="1"/>
</dbReference>
<evidence type="ECO:0000256" key="1">
    <source>
        <dbReference type="ARBA" id="ARBA00023172"/>
    </source>
</evidence>
<dbReference type="InterPro" id="IPR025246">
    <property type="entry name" value="IS30-like_HTH"/>
</dbReference>
<dbReference type="PANTHER" id="PTHR10948">
    <property type="entry name" value="TRANSPOSASE"/>
    <property type="match status" value="1"/>
</dbReference>
<dbReference type="InterPro" id="IPR012337">
    <property type="entry name" value="RNaseH-like_sf"/>
</dbReference>
<accession>A0ABY3NCS2</accession>
<dbReference type="Proteomes" id="UP000324513">
    <property type="component" value="Unassembled WGS sequence"/>
</dbReference>
<proteinExistence type="predicted"/>
<evidence type="ECO:0000259" key="2">
    <source>
        <dbReference type="PROSITE" id="PS50994"/>
    </source>
</evidence>
<evidence type="ECO:0000313" key="3">
    <source>
        <dbReference type="EMBL" id="TYO88729.1"/>
    </source>
</evidence>
<feature type="domain" description="Integrase catalytic" evidence="2">
    <location>
        <begin position="156"/>
        <end position="317"/>
    </location>
</feature>
<dbReference type="InterPro" id="IPR053392">
    <property type="entry name" value="Transposase_IS30-like"/>
</dbReference>
<dbReference type="NCBIfam" id="NF033563">
    <property type="entry name" value="transpos_IS30"/>
    <property type="match status" value="1"/>
</dbReference>
<reference evidence="3 4" key="1">
    <citation type="submission" date="2019-07" db="EMBL/GenBank/DDBJ databases">
        <title>Genomic Encyclopedia of Archaeal and Bacterial Type Strains, Phase II (KMG-II): from individual species to whole genera.</title>
        <authorList>
            <person name="Goeker M."/>
        </authorList>
    </citation>
    <scope>NUCLEOTIDE SEQUENCE [LARGE SCALE GENOMIC DNA]</scope>
    <source>
        <strain evidence="3 4">DSM 14571</strain>
    </source>
</reference>
<dbReference type="InterPro" id="IPR001584">
    <property type="entry name" value="Integrase_cat-core"/>
</dbReference>
<protein>
    <submittedName>
        <fullName evidence="3">IS30 family transposase</fullName>
    </submittedName>
</protein>
<gene>
    <name evidence="3" type="ORF">LX74_03270</name>
</gene>
<sequence length="346" mass="40962">MKKYNQLTIGQRTIISFLIKKNKSQSYIAKELGVHPSTVCRELKRNKTSKGRYNYNLAQSFSEDRRVSKKRYRKFTEEIKAFVERKIKKRWSPEQIAGYCRANSIPMVSHERIYQYVYTDKLNGGSLWTNLRTQVRQRKSRTRKRQNRFIANKRMLSERPKIVELRERYGDWEIDLISGKGHKSFAVTAVERKSGFSLIHKVNNKKASTVKKAVINMLSPYRTNVYTITSDNGLEFAEHQTISSKLEADYFFCDPYSSWQRGLNEYTNKLYRQYIPKKTCIKTIEYKDLISYQTALNNRPRKKLGYKTPSEVFYLYLTTEKLHFKLESASHIIIIHQRATEYMTSI</sequence>
<evidence type="ECO:0000313" key="4">
    <source>
        <dbReference type="Proteomes" id="UP000324513"/>
    </source>
</evidence>
<organism evidence="3 4">
    <name type="scientific">Elizabethkingia miricola</name>
    <name type="common">Chryseobacterium miricola</name>
    <dbReference type="NCBI Taxonomy" id="172045"/>
    <lineage>
        <taxon>Bacteria</taxon>
        <taxon>Pseudomonadati</taxon>
        <taxon>Bacteroidota</taxon>
        <taxon>Flavobacteriia</taxon>
        <taxon>Flavobacteriales</taxon>
        <taxon>Weeksellaceae</taxon>
        <taxon>Elizabethkingia</taxon>
    </lineage>
</organism>
<dbReference type="SUPFAM" id="SSF46689">
    <property type="entry name" value="Homeodomain-like"/>
    <property type="match status" value="1"/>
</dbReference>
<dbReference type="EMBL" id="VNHK01000012">
    <property type="protein sequence ID" value="TYO88729.1"/>
    <property type="molecule type" value="Genomic_DNA"/>
</dbReference>
<comment type="caution">
    <text evidence="3">The sequence shown here is derived from an EMBL/GenBank/DDBJ whole genome shotgun (WGS) entry which is preliminary data.</text>
</comment>
<dbReference type="InterPro" id="IPR036397">
    <property type="entry name" value="RNaseH_sf"/>
</dbReference>
<keyword evidence="4" id="KW-1185">Reference proteome</keyword>
<dbReference type="InterPro" id="IPR051917">
    <property type="entry name" value="Transposase-Integrase"/>
</dbReference>
<dbReference type="RefSeq" id="WP_065081992.1">
    <property type="nucleotide sequence ID" value="NZ_LSGQ01000007.1"/>
</dbReference>
<dbReference type="InterPro" id="IPR009057">
    <property type="entry name" value="Homeodomain-like_sf"/>
</dbReference>
<keyword evidence="1" id="KW-0233">DNA recombination</keyword>
<dbReference type="PANTHER" id="PTHR10948:SF23">
    <property type="entry name" value="TRANSPOSASE INSI FOR INSERTION SEQUENCE ELEMENT IS30A-RELATED"/>
    <property type="match status" value="1"/>
</dbReference>
<name>A0ABY3NCS2_ELIMR</name>
<dbReference type="PROSITE" id="PS50994">
    <property type="entry name" value="INTEGRASE"/>
    <property type="match status" value="1"/>
</dbReference>
<dbReference type="Pfam" id="PF13936">
    <property type="entry name" value="HTH_38"/>
    <property type="match status" value="1"/>
</dbReference>